<dbReference type="GO" id="GO:0005524">
    <property type="term" value="F:ATP binding"/>
    <property type="evidence" value="ECO:0007669"/>
    <property type="project" value="InterPro"/>
</dbReference>
<accession>A0A1F6UX18</accession>
<comment type="caution">
    <text evidence="1">The sequence shown here is derived from an EMBL/GenBank/DDBJ whole genome shotgun (WGS) entry which is preliminary data.</text>
</comment>
<proteinExistence type="predicted"/>
<dbReference type="EMBL" id="MFTL01000006">
    <property type="protein sequence ID" value="OGI61941.1"/>
    <property type="molecule type" value="Genomic_DNA"/>
</dbReference>
<evidence type="ECO:0000313" key="2">
    <source>
        <dbReference type="Proteomes" id="UP000182253"/>
    </source>
</evidence>
<dbReference type="Gene3D" id="3.40.50.300">
    <property type="entry name" value="P-loop containing nucleotide triphosphate hydrolases"/>
    <property type="match status" value="1"/>
</dbReference>
<dbReference type="GO" id="GO:0008817">
    <property type="term" value="F:corrinoid adenosyltransferase activity"/>
    <property type="evidence" value="ECO:0007669"/>
    <property type="project" value="InterPro"/>
</dbReference>
<reference evidence="1 2" key="1">
    <citation type="journal article" date="2016" name="Nat. Commun.">
        <title>Thousands of microbial genomes shed light on interconnected biogeochemical processes in an aquifer system.</title>
        <authorList>
            <person name="Anantharaman K."/>
            <person name="Brown C.T."/>
            <person name="Hug L.A."/>
            <person name="Sharon I."/>
            <person name="Castelle C.J."/>
            <person name="Probst A.J."/>
            <person name="Thomas B.C."/>
            <person name="Singh A."/>
            <person name="Wilkins M.J."/>
            <person name="Karaoz U."/>
            <person name="Brodie E.L."/>
            <person name="Williams K.H."/>
            <person name="Hubbard S.S."/>
            <person name="Banfield J.F."/>
        </authorList>
    </citation>
    <scope>NUCLEOTIDE SEQUENCE [LARGE SCALE GENOMIC DNA]</scope>
</reference>
<sequence length="173" mass="19233">MILLITGNGKGKTTAAIGHGVRVVGNSKRVLMLQFLKSKSWPTGEEEAIKKFGKQFELIKGGKGFVGIMGDKLPFVVHKKAAEETLNKAKKAIFSKKYNLIILDEVNVALSLKLIKLKDVLALIKKLPKDTDLILTGRYAPKELIKVSDIMTECREIKHPYNKGVQGKKGREY</sequence>
<dbReference type="STRING" id="1801735.A2645_01825"/>
<name>A0A1F6UX18_9BACT</name>
<dbReference type="GO" id="GO:0009236">
    <property type="term" value="P:cobalamin biosynthetic process"/>
    <property type="evidence" value="ECO:0007669"/>
    <property type="project" value="InterPro"/>
</dbReference>
<dbReference type="InterPro" id="IPR027417">
    <property type="entry name" value="P-loop_NTPase"/>
</dbReference>
<dbReference type="PANTHER" id="PTHR46638:SF1">
    <property type="entry name" value="CORRINOID ADENOSYLTRANSFERASE"/>
    <property type="match status" value="1"/>
</dbReference>
<dbReference type="PANTHER" id="PTHR46638">
    <property type="entry name" value="CORRINOID ADENOSYLTRANSFERASE"/>
    <property type="match status" value="1"/>
</dbReference>
<dbReference type="AlphaFoldDB" id="A0A1F6UX18"/>
<protein>
    <recommendedName>
        <fullName evidence="3">Cob(I)yrinic acid a,c-diamide adenosyltransferase</fullName>
    </recommendedName>
</protein>
<dbReference type="InterPro" id="IPR003724">
    <property type="entry name" value="CblAdoTrfase_CobA"/>
</dbReference>
<evidence type="ECO:0008006" key="3">
    <source>
        <dbReference type="Google" id="ProtNLM"/>
    </source>
</evidence>
<dbReference type="PIRSF" id="PIRSF015617">
    <property type="entry name" value="Adensltrnsf_CobA"/>
    <property type="match status" value="1"/>
</dbReference>
<dbReference type="Pfam" id="PF02572">
    <property type="entry name" value="CobA_CobO_BtuR"/>
    <property type="match status" value="1"/>
</dbReference>
<organism evidence="1 2">
    <name type="scientific">Candidatus Nomurabacteria bacterium RIFCSPHIGHO2_01_FULL_39_9</name>
    <dbReference type="NCBI Taxonomy" id="1801735"/>
    <lineage>
        <taxon>Bacteria</taxon>
        <taxon>Candidatus Nomuraibacteriota</taxon>
    </lineage>
</organism>
<dbReference type="Proteomes" id="UP000182253">
    <property type="component" value="Unassembled WGS sequence"/>
</dbReference>
<gene>
    <name evidence="1" type="ORF">A2645_01825</name>
</gene>
<dbReference type="SUPFAM" id="SSF52540">
    <property type="entry name" value="P-loop containing nucleoside triphosphate hydrolases"/>
    <property type="match status" value="1"/>
</dbReference>
<evidence type="ECO:0000313" key="1">
    <source>
        <dbReference type="EMBL" id="OGI61941.1"/>
    </source>
</evidence>